<gene>
    <name evidence="1" type="ORF">QRD02_01165</name>
</gene>
<name>A0ABT8DIF2_9FLAO</name>
<dbReference type="PROSITE" id="PS51257">
    <property type="entry name" value="PROKAR_LIPOPROTEIN"/>
    <property type="match status" value="1"/>
</dbReference>
<dbReference type="Proteomes" id="UP001244787">
    <property type="component" value="Unassembled WGS sequence"/>
</dbReference>
<dbReference type="EMBL" id="JAUGQQ010000001">
    <property type="protein sequence ID" value="MDN3722978.1"/>
    <property type="molecule type" value="Genomic_DNA"/>
</dbReference>
<keyword evidence="2" id="KW-1185">Reference proteome</keyword>
<evidence type="ECO:0000313" key="1">
    <source>
        <dbReference type="EMBL" id="MDN3722978.1"/>
    </source>
</evidence>
<organism evidence="1 2">
    <name type="scientific">Aequorivita aurantiaca</name>
    <dbReference type="NCBI Taxonomy" id="3053356"/>
    <lineage>
        <taxon>Bacteria</taxon>
        <taxon>Pseudomonadati</taxon>
        <taxon>Bacteroidota</taxon>
        <taxon>Flavobacteriia</taxon>
        <taxon>Flavobacteriales</taxon>
        <taxon>Flavobacteriaceae</taxon>
        <taxon>Aequorivita</taxon>
    </lineage>
</organism>
<dbReference type="RefSeq" id="WP_290253063.1">
    <property type="nucleotide sequence ID" value="NZ_JAUGQQ010000001.1"/>
</dbReference>
<accession>A0ABT8DIF2</accession>
<reference evidence="1 2" key="1">
    <citation type="submission" date="2023-06" db="EMBL/GenBank/DDBJ databases">
        <authorList>
            <person name="Ye Y.-Q."/>
            <person name="Du Z.-J."/>
        </authorList>
    </citation>
    <scope>NUCLEOTIDE SEQUENCE [LARGE SCALE GENOMIC DNA]</scope>
    <source>
        <strain evidence="1 2">SDUM287046</strain>
    </source>
</reference>
<evidence type="ECO:0000313" key="2">
    <source>
        <dbReference type="Proteomes" id="UP001244787"/>
    </source>
</evidence>
<protein>
    <recommendedName>
        <fullName evidence="3">Lipoprotein</fullName>
    </recommendedName>
</protein>
<sequence>MKQFLSFIIIAFLYACKKPDSNNCTINFEVSKETESSEKPECSPGLLYGVARLDGFKVHLQKTNESDFEKRKAEDFIKFEKTKNSDSLEKAVQKRFPDIFYKKNECYLFFPKNQNEEVIVMNYISPDVKNSSSYTFVSSYKNFILINQQFYEGEGYLVINTTNREVYWFANEPRFINEHRLYSLGDNYGTTDLQVYDFEEDRYMAIEINNLQGFRPRESYATYGSSSIFIKFDHYPLDASFYEFYIQENSR</sequence>
<evidence type="ECO:0008006" key="3">
    <source>
        <dbReference type="Google" id="ProtNLM"/>
    </source>
</evidence>
<comment type="caution">
    <text evidence="1">The sequence shown here is derived from an EMBL/GenBank/DDBJ whole genome shotgun (WGS) entry which is preliminary data.</text>
</comment>
<proteinExistence type="predicted"/>